<evidence type="ECO:0000256" key="4">
    <source>
        <dbReference type="ARBA" id="ARBA00022989"/>
    </source>
</evidence>
<dbReference type="EMBL" id="CAXLJM020000046">
    <property type="protein sequence ID" value="CAL8111566.1"/>
    <property type="molecule type" value="Genomic_DNA"/>
</dbReference>
<evidence type="ECO:0000256" key="5">
    <source>
        <dbReference type="ARBA" id="ARBA00023136"/>
    </source>
</evidence>
<gene>
    <name evidence="9" type="ORF">ODALV1_LOCUS15156</name>
</gene>
<evidence type="ECO:0000256" key="1">
    <source>
        <dbReference type="ARBA" id="ARBA00004651"/>
    </source>
</evidence>
<evidence type="ECO:0000256" key="2">
    <source>
        <dbReference type="ARBA" id="ARBA00022475"/>
    </source>
</evidence>
<feature type="transmembrane region" description="Helical" evidence="8">
    <location>
        <begin position="23"/>
        <end position="44"/>
    </location>
</feature>
<evidence type="ECO:0000256" key="7">
    <source>
        <dbReference type="ARBA" id="ARBA00023224"/>
    </source>
</evidence>
<comment type="caution">
    <text evidence="9">The sequence shown here is derived from an EMBL/GenBank/DDBJ whole genome shotgun (WGS) entry which is preliminary data.</text>
</comment>
<evidence type="ECO:0008006" key="11">
    <source>
        <dbReference type="Google" id="ProtNLM"/>
    </source>
</evidence>
<evidence type="ECO:0000313" key="9">
    <source>
        <dbReference type="EMBL" id="CAL8111566.1"/>
    </source>
</evidence>
<protein>
    <recommendedName>
        <fullName evidence="11">Gustatory receptor</fullName>
    </recommendedName>
</protein>
<keyword evidence="3 8" id="KW-0812">Transmembrane</keyword>
<feature type="transmembrane region" description="Helical" evidence="8">
    <location>
        <begin position="412"/>
        <end position="432"/>
    </location>
</feature>
<keyword evidence="4 8" id="KW-1133">Transmembrane helix</keyword>
<evidence type="ECO:0000256" key="8">
    <source>
        <dbReference type="SAM" id="Phobius"/>
    </source>
</evidence>
<evidence type="ECO:0000256" key="3">
    <source>
        <dbReference type="ARBA" id="ARBA00022692"/>
    </source>
</evidence>
<evidence type="ECO:0000256" key="6">
    <source>
        <dbReference type="ARBA" id="ARBA00023170"/>
    </source>
</evidence>
<dbReference type="PANTHER" id="PTHR21143">
    <property type="entry name" value="INVERTEBRATE GUSTATORY RECEPTOR"/>
    <property type="match status" value="1"/>
</dbReference>
<accession>A0ABP1R0H5</accession>
<feature type="transmembrane region" description="Helical" evidence="8">
    <location>
        <begin position="217"/>
        <end position="236"/>
    </location>
</feature>
<name>A0ABP1R0H5_9HEXA</name>
<proteinExistence type="predicted"/>
<organism evidence="9 10">
    <name type="scientific">Orchesella dallaii</name>
    <dbReference type="NCBI Taxonomy" id="48710"/>
    <lineage>
        <taxon>Eukaryota</taxon>
        <taxon>Metazoa</taxon>
        <taxon>Ecdysozoa</taxon>
        <taxon>Arthropoda</taxon>
        <taxon>Hexapoda</taxon>
        <taxon>Collembola</taxon>
        <taxon>Entomobryomorpha</taxon>
        <taxon>Entomobryoidea</taxon>
        <taxon>Orchesellidae</taxon>
        <taxon>Orchesellinae</taxon>
        <taxon>Orchesella</taxon>
    </lineage>
</organism>
<comment type="subcellular location">
    <subcellularLocation>
        <location evidence="1">Cell membrane</location>
        <topology evidence="1">Multi-pass membrane protein</topology>
    </subcellularLocation>
</comment>
<dbReference type="PANTHER" id="PTHR21143:SF104">
    <property type="entry name" value="GUSTATORY RECEPTOR 8A-RELATED"/>
    <property type="match status" value="1"/>
</dbReference>
<dbReference type="InterPro" id="IPR013604">
    <property type="entry name" value="7TM_chemorcpt"/>
</dbReference>
<keyword evidence="7" id="KW-0807">Transducer</keyword>
<sequence>MYSENSKSENHSNPKSISSMESLLLNFSSNVFFSAQLVAFWPISIRKTQQFEYKTLNRSLRWNRGVLISAFFLSLNLIYFVAYFKIKANEYFNYAAFIRYDLTWVIVWDSICLVTNTSLRVYSFMKLSEFSKFFSDIVNLVECCSVFVPDSEIMESFRGINKWARKFIWIAFSVGLVHIFCYVHQYVMKWEYKKEGGLFVAAMNVYMEVNLVCQNSHSLFLIFFIRVITFGFEVVSRGLQRMSRVKFYQEQMTIETLQKLSDRLSAKTFSRVQQSSPSANLQAIFHLINLLERLVNQFNSLFAPGMIAEGILTICQLIFSVYFLHTDPRMSSDIFWAITFITPFILFPMSFISLCHFSSTLTMTCQQMLPHFEDLPFSLLSKNEDRKVQYLVTRLQTNPPVIHVWQLFKLRGSLICSAINALATYMVVFIQMRDLHKSRYAG</sequence>
<dbReference type="Pfam" id="PF08395">
    <property type="entry name" value="7tm_7"/>
    <property type="match status" value="1"/>
</dbReference>
<reference evidence="9 10" key="1">
    <citation type="submission" date="2024-08" db="EMBL/GenBank/DDBJ databases">
        <authorList>
            <person name="Cucini C."/>
            <person name="Frati F."/>
        </authorList>
    </citation>
    <scope>NUCLEOTIDE SEQUENCE [LARGE SCALE GENOMIC DNA]</scope>
</reference>
<feature type="transmembrane region" description="Helical" evidence="8">
    <location>
        <begin position="104"/>
        <end position="122"/>
    </location>
</feature>
<evidence type="ECO:0000313" key="10">
    <source>
        <dbReference type="Proteomes" id="UP001642540"/>
    </source>
</evidence>
<keyword evidence="2" id="KW-1003">Cell membrane</keyword>
<feature type="transmembrane region" description="Helical" evidence="8">
    <location>
        <begin position="334"/>
        <end position="357"/>
    </location>
</feature>
<feature type="transmembrane region" description="Helical" evidence="8">
    <location>
        <begin position="65"/>
        <end position="84"/>
    </location>
</feature>
<feature type="transmembrane region" description="Helical" evidence="8">
    <location>
        <begin position="167"/>
        <end position="187"/>
    </location>
</feature>
<dbReference type="Proteomes" id="UP001642540">
    <property type="component" value="Unassembled WGS sequence"/>
</dbReference>
<feature type="transmembrane region" description="Helical" evidence="8">
    <location>
        <begin position="301"/>
        <end position="322"/>
    </location>
</feature>
<keyword evidence="10" id="KW-1185">Reference proteome</keyword>
<keyword evidence="6" id="KW-0675">Receptor</keyword>
<keyword evidence="5 8" id="KW-0472">Membrane</keyword>